<keyword evidence="1" id="KW-0175">Coiled coil</keyword>
<evidence type="ECO:0000313" key="2">
    <source>
        <dbReference type="EMBL" id="ETO23714.1"/>
    </source>
</evidence>
<dbReference type="Proteomes" id="UP000023152">
    <property type="component" value="Unassembled WGS sequence"/>
</dbReference>
<comment type="caution">
    <text evidence="2">The sequence shown here is derived from an EMBL/GenBank/DDBJ whole genome shotgun (WGS) entry which is preliminary data.</text>
</comment>
<evidence type="ECO:0000313" key="3">
    <source>
        <dbReference type="Proteomes" id="UP000023152"/>
    </source>
</evidence>
<reference evidence="2 3" key="1">
    <citation type="journal article" date="2013" name="Curr. Biol.">
        <title>The Genome of the Foraminiferan Reticulomyxa filosa.</title>
        <authorList>
            <person name="Glockner G."/>
            <person name="Hulsmann N."/>
            <person name="Schleicher M."/>
            <person name="Noegel A.A."/>
            <person name="Eichinger L."/>
            <person name="Gallinger C."/>
            <person name="Pawlowski J."/>
            <person name="Sierra R."/>
            <person name="Euteneuer U."/>
            <person name="Pillet L."/>
            <person name="Moustafa A."/>
            <person name="Platzer M."/>
            <person name="Groth M."/>
            <person name="Szafranski K."/>
            <person name="Schliwa M."/>
        </authorList>
    </citation>
    <scope>NUCLEOTIDE SEQUENCE [LARGE SCALE GENOMIC DNA]</scope>
</reference>
<accession>X6ND61</accession>
<dbReference type="AlphaFoldDB" id="X6ND61"/>
<evidence type="ECO:0000256" key="1">
    <source>
        <dbReference type="SAM" id="Coils"/>
    </source>
</evidence>
<name>X6ND61_RETFI</name>
<feature type="coiled-coil region" evidence="1">
    <location>
        <begin position="27"/>
        <end position="61"/>
    </location>
</feature>
<protein>
    <submittedName>
        <fullName evidence="2">Uncharacterized protein</fullName>
    </submittedName>
</protein>
<proteinExistence type="predicted"/>
<feature type="non-terminal residue" evidence="2">
    <location>
        <position position="1"/>
    </location>
</feature>
<keyword evidence="3" id="KW-1185">Reference proteome</keyword>
<sequence length="238" mass="28153">FFFFYFEIKRKNQAPDVRKISELTLQLSETTSKMQVAIQEKDALKRRLDTLRFEFKTLQDLYCLDQLQNQLLVDSSTVPFPTQETIVSMYQSLIRTHHSTLHQEFSKKLELKYPNTKRDINHELFIDYISYEFLYGIIIACYNKMKQRKNLFVQAAAELLQMSPQAVSLMISAGMQRSWKSYIGHTHDRNVYTDEELSEQKQNTHLIESQFSRTSIDDIIVQIAELAIVNYPEWDIFN</sequence>
<dbReference type="EMBL" id="ASPP01009752">
    <property type="protein sequence ID" value="ETO23714.1"/>
    <property type="molecule type" value="Genomic_DNA"/>
</dbReference>
<gene>
    <name evidence="2" type="ORF">RFI_13466</name>
</gene>
<organism evidence="2 3">
    <name type="scientific">Reticulomyxa filosa</name>
    <dbReference type="NCBI Taxonomy" id="46433"/>
    <lineage>
        <taxon>Eukaryota</taxon>
        <taxon>Sar</taxon>
        <taxon>Rhizaria</taxon>
        <taxon>Retaria</taxon>
        <taxon>Foraminifera</taxon>
        <taxon>Monothalamids</taxon>
        <taxon>Reticulomyxidae</taxon>
        <taxon>Reticulomyxa</taxon>
    </lineage>
</organism>